<comment type="similarity">
    <text evidence="5">Belongs to the class-II pyridoxal-phosphate-dependent aminotransferase family. MalY/PatB cystathionine beta-lyase subfamily.</text>
</comment>
<dbReference type="InterPro" id="IPR015421">
    <property type="entry name" value="PyrdxlP-dep_Trfase_major"/>
</dbReference>
<dbReference type="InterPro" id="IPR015422">
    <property type="entry name" value="PyrdxlP-dep_Trfase_small"/>
</dbReference>
<dbReference type="InterPro" id="IPR004839">
    <property type="entry name" value="Aminotransferase_I/II_large"/>
</dbReference>
<dbReference type="Gene3D" id="3.90.1150.10">
    <property type="entry name" value="Aspartate Aminotransferase, domain 1"/>
    <property type="match status" value="1"/>
</dbReference>
<evidence type="ECO:0000256" key="2">
    <source>
        <dbReference type="ARBA" id="ARBA00012224"/>
    </source>
</evidence>
<dbReference type="InterPro" id="IPR051798">
    <property type="entry name" value="Class-II_PLP-Dep_Aminotrans"/>
</dbReference>
<organism evidence="7 8">
    <name type="scientific">Microvenator marinus</name>
    <dbReference type="NCBI Taxonomy" id="2600177"/>
    <lineage>
        <taxon>Bacteria</taxon>
        <taxon>Deltaproteobacteria</taxon>
        <taxon>Bradymonadales</taxon>
        <taxon>Microvenatoraceae</taxon>
        <taxon>Microvenator</taxon>
    </lineage>
</organism>
<dbReference type="RefSeq" id="WP_146960950.1">
    <property type="nucleotide sequence ID" value="NZ_CP042467.1"/>
</dbReference>
<evidence type="ECO:0000259" key="6">
    <source>
        <dbReference type="Pfam" id="PF00155"/>
    </source>
</evidence>
<dbReference type="Proteomes" id="UP000321595">
    <property type="component" value="Chromosome"/>
</dbReference>
<evidence type="ECO:0000256" key="1">
    <source>
        <dbReference type="ARBA" id="ARBA00001933"/>
    </source>
</evidence>
<dbReference type="SUPFAM" id="SSF53383">
    <property type="entry name" value="PLP-dependent transferases"/>
    <property type="match status" value="1"/>
</dbReference>
<dbReference type="InterPro" id="IPR027619">
    <property type="entry name" value="C-S_lyase_PatB-like"/>
</dbReference>
<gene>
    <name evidence="7" type="ORF">FRD01_14845</name>
</gene>
<dbReference type="GO" id="GO:0030170">
    <property type="term" value="F:pyridoxal phosphate binding"/>
    <property type="evidence" value="ECO:0007669"/>
    <property type="project" value="InterPro"/>
</dbReference>
<evidence type="ECO:0000256" key="3">
    <source>
        <dbReference type="ARBA" id="ARBA00022898"/>
    </source>
</evidence>
<protein>
    <recommendedName>
        <fullName evidence="2">cysteine-S-conjugate beta-lyase</fullName>
        <ecNumber evidence="2">4.4.1.13</ecNumber>
    </recommendedName>
</protein>
<proteinExistence type="inferred from homology"/>
<dbReference type="EC" id="4.4.1.13" evidence="2"/>
<dbReference type="OrthoDB" id="9803354at2"/>
<dbReference type="CDD" id="cd00609">
    <property type="entry name" value="AAT_like"/>
    <property type="match status" value="1"/>
</dbReference>
<accession>A0A5B8XSJ2</accession>
<dbReference type="NCBIfam" id="TIGR04350">
    <property type="entry name" value="C_S_lyase_PatB"/>
    <property type="match status" value="1"/>
</dbReference>
<keyword evidence="4 7" id="KW-0456">Lyase</keyword>
<keyword evidence="8" id="KW-1185">Reference proteome</keyword>
<evidence type="ECO:0000256" key="5">
    <source>
        <dbReference type="ARBA" id="ARBA00037974"/>
    </source>
</evidence>
<comment type="cofactor">
    <cofactor evidence="1">
        <name>pyridoxal 5'-phosphate</name>
        <dbReference type="ChEBI" id="CHEBI:597326"/>
    </cofactor>
</comment>
<sequence>MKAEIDFDVLIERAGSGCEKYDSRLETFGRADVVPLWVADMDFAAPACAREALEGRVNHPIYGYAKAPDSLFEAFCGWHERRHQWRIDPAHVLWSPGTVPILVAAILALTEPGDSVLVPSPVYPPFFASAESNGRKLITSPLLVEDGVYHLDFEHLEEQAAVSKVLLLCSPHNPVGRVWRPEVLDRLAEIAVRHQMVIVSDEVHADLVFSGHQHTPFALRAPPELRLVSAVSQAKTFNLSGMGLSAAVVSNPADHEAIRQVFERLHLNPYNPLSMAAYEAAYRGADAWVDALMVYLHGNRQWLYETLSDAPELQPYMPDATYLMWVDARQMGKDDTELQHYFVEEKGLGLTSGHLFGPGGSGHLRVNFGTRREILRSIAI</sequence>
<feature type="domain" description="Aminotransferase class I/classII large" evidence="6">
    <location>
        <begin position="36"/>
        <end position="374"/>
    </location>
</feature>
<dbReference type="InterPro" id="IPR015424">
    <property type="entry name" value="PyrdxlP-dep_Trfase"/>
</dbReference>
<dbReference type="EMBL" id="CP042467">
    <property type="protein sequence ID" value="QED28485.1"/>
    <property type="molecule type" value="Genomic_DNA"/>
</dbReference>
<reference evidence="7 8" key="1">
    <citation type="submission" date="2019-08" db="EMBL/GenBank/DDBJ databases">
        <authorList>
            <person name="Liang Q."/>
        </authorList>
    </citation>
    <scope>NUCLEOTIDE SEQUENCE [LARGE SCALE GENOMIC DNA]</scope>
    <source>
        <strain evidence="7 8">V1718</strain>
    </source>
</reference>
<dbReference type="PANTHER" id="PTHR43525">
    <property type="entry name" value="PROTEIN MALY"/>
    <property type="match status" value="1"/>
</dbReference>
<dbReference type="GO" id="GO:0047804">
    <property type="term" value="F:cysteine-S-conjugate beta-lyase activity"/>
    <property type="evidence" value="ECO:0007669"/>
    <property type="project" value="UniProtKB-EC"/>
</dbReference>
<dbReference type="Gene3D" id="3.40.640.10">
    <property type="entry name" value="Type I PLP-dependent aspartate aminotransferase-like (Major domain)"/>
    <property type="match status" value="1"/>
</dbReference>
<name>A0A5B8XSJ2_9DELT</name>
<dbReference type="KEGG" id="bbae:FRD01_14845"/>
<dbReference type="Pfam" id="PF00155">
    <property type="entry name" value="Aminotran_1_2"/>
    <property type="match status" value="1"/>
</dbReference>
<keyword evidence="3" id="KW-0663">Pyridoxal phosphate</keyword>
<evidence type="ECO:0000256" key="4">
    <source>
        <dbReference type="ARBA" id="ARBA00023239"/>
    </source>
</evidence>
<evidence type="ECO:0000313" key="7">
    <source>
        <dbReference type="EMBL" id="QED28485.1"/>
    </source>
</evidence>
<evidence type="ECO:0000313" key="8">
    <source>
        <dbReference type="Proteomes" id="UP000321595"/>
    </source>
</evidence>
<dbReference type="AlphaFoldDB" id="A0A5B8XSJ2"/>
<dbReference type="PANTHER" id="PTHR43525:SF1">
    <property type="entry name" value="PROTEIN MALY"/>
    <property type="match status" value="1"/>
</dbReference>